<dbReference type="AlphaFoldDB" id="A0AAD9MUS2"/>
<dbReference type="Gene3D" id="3.30.450.30">
    <property type="entry name" value="Dynein light chain 2a, cytoplasmic"/>
    <property type="match status" value="1"/>
</dbReference>
<evidence type="ECO:0000313" key="2">
    <source>
        <dbReference type="Proteomes" id="UP001208570"/>
    </source>
</evidence>
<proteinExistence type="predicted"/>
<evidence type="ECO:0008006" key="3">
    <source>
        <dbReference type="Google" id="ProtNLM"/>
    </source>
</evidence>
<dbReference type="Proteomes" id="UP001208570">
    <property type="component" value="Unassembled WGS sequence"/>
</dbReference>
<evidence type="ECO:0000313" key="1">
    <source>
        <dbReference type="EMBL" id="KAK2144596.1"/>
    </source>
</evidence>
<dbReference type="Pfam" id="PF00235">
    <property type="entry name" value="Profilin"/>
    <property type="match status" value="1"/>
</dbReference>
<dbReference type="SUPFAM" id="SSF55770">
    <property type="entry name" value="Profilin (actin-binding protein)"/>
    <property type="match status" value="1"/>
</dbReference>
<keyword evidence="2" id="KW-1185">Reference proteome</keyword>
<dbReference type="InterPro" id="IPR048278">
    <property type="entry name" value="PFN"/>
</dbReference>
<reference evidence="1" key="1">
    <citation type="journal article" date="2023" name="Mol. Biol. Evol.">
        <title>Third-Generation Sequencing Reveals the Adaptive Role of the Epigenome in Three Deep-Sea Polychaetes.</title>
        <authorList>
            <person name="Perez M."/>
            <person name="Aroh O."/>
            <person name="Sun Y."/>
            <person name="Lan Y."/>
            <person name="Juniper S.K."/>
            <person name="Young C.R."/>
            <person name="Angers B."/>
            <person name="Qian P.Y."/>
        </authorList>
    </citation>
    <scope>NUCLEOTIDE SEQUENCE</scope>
    <source>
        <strain evidence="1">P08H-3</strain>
    </source>
</reference>
<dbReference type="GO" id="GO:0003779">
    <property type="term" value="F:actin binding"/>
    <property type="evidence" value="ECO:0007669"/>
    <property type="project" value="InterPro"/>
</dbReference>
<sequence length="146" mass="16255">MILAMPSVGGMAPVGSVNVWMAWIDHILNKNELRLTNVAIVHQQTGAVAASNRQFQLSSQDIQNIQMAFPYNGVNVEIDRVVLQSCTYIVISTTNHSMVAFNGNKYLIVVKSKRMFIVAICASRSKSKEAADWLNSLRLKLIRNGY</sequence>
<accession>A0AAD9MUS2</accession>
<protein>
    <recommendedName>
        <fullName evidence="3">Profilin</fullName>
    </recommendedName>
</protein>
<name>A0AAD9MUS2_9ANNE</name>
<gene>
    <name evidence="1" type="ORF">LSH36_744g00005</name>
</gene>
<dbReference type="InterPro" id="IPR036140">
    <property type="entry name" value="PFN_sf"/>
</dbReference>
<comment type="caution">
    <text evidence="1">The sequence shown here is derived from an EMBL/GenBank/DDBJ whole genome shotgun (WGS) entry which is preliminary data.</text>
</comment>
<dbReference type="EMBL" id="JAODUP010000744">
    <property type="protein sequence ID" value="KAK2144596.1"/>
    <property type="molecule type" value="Genomic_DNA"/>
</dbReference>
<organism evidence="1 2">
    <name type="scientific">Paralvinella palmiformis</name>
    <dbReference type="NCBI Taxonomy" id="53620"/>
    <lineage>
        <taxon>Eukaryota</taxon>
        <taxon>Metazoa</taxon>
        <taxon>Spiralia</taxon>
        <taxon>Lophotrochozoa</taxon>
        <taxon>Annelida</taxon>
        <taxon>Polychaeta</taxon>
        <taxon>Sedentaria</taxon>
        <taxon>Canalipalpata</taxon>
        <taxon>Terebellida</taxon>
        <taxon>Terebelliformia</taxon>
        <taxon>Alvinellidae</taxon>
        <taxon>Paralvinella</taxon>
    </lineage>
</organism>